<evidence type="ECO:0000256" key="1">
    <source>
        <dbReference type="SAM" id="MobiDB-lite"/>
    </source>
</evidence>
<name>W1NE05_AMBTC</name>
<proteinExistence type="predicted"/>
<evidence type="ECO:0008006" key="5">
    <source>
        <dbReference type="Google" id="ProtNLM"/>
    </source>
</evidence>
<keyword evidence="2" id="KW-1133">Transmembrane helix</keyword>
<dbReference type="HOGENOM" id="CLU_448609_0_0_1"/>
<dbReference type="eggNOG" id="ENOG502QT4X">
    <property type="taxonomic scope" value="Eukaryota"/>
</dbReference>
<accession>W1NE05</accession>
<keyword evidence="2" id="KW-0812">Transmembrane</keyword>
<feature type="region of interest" description="Disordered" evidence="1">
    <location>
        <begin position="275"/>
        <end position="317"/>
    </location>
</feature>
<dbReference type="AlphaFoldDB" id="W1NE05"/>
<dbReference type="PANTHER" id="PTHR34368">
    <property type="entry name" value="OS01G0962200 PROTEIN"/>
    <property type="match status" value="1"/>
</dbReference>
<feature type="transmembrane region" description="Helical" evidence="2">
    <location>
        <begin position="89"/>
        <end position="111"/>
    </location>
</feature>
<dbReference type="PANTHER" id="PTHR34368:SF2">
    <property type="entry name" value="ALKALINE PHYTOCERAMIDASE (APHC)"/>
    <property type="match status" value="1"/>
</dbReference>
<dbReference type="Proteomes" id="UP000017836">
    <property type="component" value="Unassembled WGS sequence"/>
</dbReference>
<dbReference type="Gramene" id="ERM93997">
    <property type="protein sequence ID" value="ERM93997"/>
    <property type="gene ID" value="AMTR_s00136p00077480"/>
</dbReference>
<protein>
    <recommendedName>
        <fullName evidence="5">Ceramidase</fullName>
    </recommendedName>
</protein>
<feature type="transmembrane region" description="Helical" evidence="2">
    <location>
        <begin position="175"/>
        <end position="193"/>
    </location>
</feature>
<reference evidence="4" key="1">
    <citation type="journal article" date="2013" name="Science">
        <title>The Amborella genome and the evolution of flowering plants.</title>
        <authorList>
            <consortium name="Amborella Genome Project"/>
        </authorList>
    </citation>
    <scope>NUCLEOTIDE SEQUENCE [LARGE SCALE GENOMIC DNA]</scope>
</reference>
<evidence type="ECO:0000313" key="4">
    <source>
        <dbReference type="Proteomes" id="UP000017836"/>
    </source>
</evidence>
<evidence type="ECO:0000256" key="2">
    <source>
        <dbReference type="SAM" id="Phobius"/>
    </source>
</evidence>
<feature type="transmembrane region" description="Helical" evidence="2">
    <location>
        <begin position="145"/>
        <end position="163"/>
    </location>
</feature>
<feature type="transmembrane region" description="Helical" evidence="2">
    <location>
        <begin position="229"/>
        <end position="251"/>
    </location>
</feature>
<keyword evidence="4" id="KW-1185">Reference proteome</keyword>
<feature type="transmembrane region" description="Helical" evidence="2">
    <location>
        <begin position="56"/>
        <end position="77"/>
    </location>
</feature>
<feature type="compositionally biased region" description="Polar residues" evidence="1">
    <location>
        <begin position="286"/>
        <end position="315"/>
    </location>
</feature>
<keyword evidence="2" id="KW-0472">Membrane</keyword>
<evidence type="ECO:0000313" key="3">
    <source>
        <dbReference type="EMBL" id="ERM93997.1"/>
    </source>
</evidence>
<dbReference type="EMBL" id="KI397522">
    <property type="protein sequence ID" value="ERM93997.1"/>
    <property type="molecule type" value="Genomic_DNA"/>
</dbReference>
<organism evidence="3 4">
    <name type="scientific">Amborella trichopoda</name>
    <dbReference type="NCBI Taxonomy" id="13333"/>
    <lineage>
        <taxon>Eukaryota</taxon>
        <taxon>Viridiplantae</taxon>
        <taxon>Streptophyta</taxon>
        <taxon>Embryophyta</taxon>
        <taxon>Tracheophyta</taxon>
        <taxon>Spermatophyta</taxon>
        <taxon>Magnoliopsida</taxon>
        <taxon>Amborellales</taxon>
        <taxon>Amborellaceae</taxon>
        <taxon>Amborella</taxon>
    </lineage>
</organism>
<gene>
    <name evidence="3" type="ORF">AMTR_s00136p00077480</name>
</gene>
<feature type="transmembrane region" description="Helical" evidence="2">
    <location>
        <begin position="123"/>
        <end position="138"/>
    </location>
</feature>
<sequence length="609" mass="68429">MVALGGMTLRGNRGRLCIAGFLCWACLMLATPRIPHFPKHHLFADMRNFFGVPNTLNVITNFPFLVVGVLGLVLCLHGNYLCICLRGEVWGWALFYAGIASTAFGSAYYHLKPEDSRVIWDRLPIMIALTSLLSSFIIERIDERIGFTCLLPLLTIDLASILYVQMFDDLRLCMMYHLIPCVAIPAMAFVFPPKYTHSRYWFWAAGFYLLAKFEAAADRKIYSANRYIISGHSLEHLCLVMVPIFLTVMLLSRNIKIGRQRSWLDENIEIEDESKREDLPHCYPSRHTSQPHSSPSNIGLPSRSPSNHHPTSPQTKVEDVPRFQSLLFLYSVHLCTKNLKGVIKNQILQPEAGEIRREREEGLARACELGDGSLEVGARRLGLRVASLEAGGETTRAEMGERKVSGTWAQNFLKYKGQYAKTSTINLVFSTSFISFSQPMIASTTKLHLIRLRNFRQFDGVRNFFVLEKNVHEVLQYQELIGSPSHLATASKLSTRSPSHLAPALLLASPSMAFFSLVYATRVPQIWRLCSFSPYSPSFSQRDAIDQDLRAGRLSYTGKIVGLSTHSATTNPGYPVYLKVGNPNPARVPIVRWSIVDPMFKGPDGPIVP</sequence>